<evidence type="ECO:0000256" key="3">
    <source>
        <dbReference type="ARBA" id="ARBA00023002"/>
    </source>
</evidence>
<dbReference type="GO" id="GO:0070403">
    <property type="term" value="F:NAD+ binding"/>
    <property type="evidence" value="ECO:0007669"/>
    <property type="project" value="InterPro"/>
</dbReference>
<dbReference type="EMBL" id="FNST01000002">
    <property type="protein sequence ID" value="SED08714.1"/>
    <property type="molecule type" value="Genomic_DNA"/>
</dbReference>
<accession>A0A1H4XVF5</accession>
<dbReference type="InterPro" id="IPR006176">
    <property type="entry name" value="3-OHacyl-CoA_DH_NAD-bd"/>
</dbReference>
<dbReference type="AlphaFoldDB" id="A0A1H4XVF5"/>
<keyword evidence="3" id="KW-0560">Oxidoreductase</keyword>
<dbReference type="GO" id="GO:0006635">
    <property type="term" value="P:fatty acid beta-oxidation"/>
    <property type="evidence" value="ECO:0007669"/>
    <property type="project" value="TreeGrafter"/>
</dbReference>
<dbReference type="Proteomes" id="UP000198609">
    <property type="component" value="Unassembled WGS sequence"/>
</dbReference>
<dbReference type="PANTHER" id="PTHR48075">
    <property type="entry name" value="3-HYDROXYACYL-COA DEHYDROGENASE FAMILY PROTEIN"/>
    <property type="match status" value="1"/>
</dbReference>
<dbReference type="InterPro" id="IPR013328">
    <property type="entry name" value="6PGD_dom2"/>
</dbReference>
<dbReference type="PROSITE" id="PS51257">
    <property type="entry name" value="PROKAR_LIPOPROTEIN"/>
    <property type="match status" value="1"/>
</dbReference>
<dbReference type="InterPro" id="IPR022694">
    <property type="entry name" value="3-OHacyl-CoA_DH"/>
</dbReference>
<feature type="domain" description="3-hydroxyacyl-CoA dehydrogenase NAD binding" evidence="6">
    <location>
        <begin position="7"/>
        <end position="169"/>
    </location>
</feature>
<comment type="similarity">
    <text evidence="2">Belongs to the 3-hydroxyacyl-CoA dehydrogenase family.</text>
</comment>
<dbReference type="PANTHER" id="PTHR48075:SF9">
    <property type="entry name" value="3-HYDROXYBUTYRYL-COA DEHYDROGENASE"/>
    <property type="match status" value="1"/>
</dbReference>
<feature type="site" description="Important for catalytic activity" evidence="4">
    <location>
        <position position="124"/>
    </location>
</feature>
<protein>
    <submittedName>
        <fullName evidence="7">3-hydroxyacyl-CoA dehydrogenase</fullName>
    </submittedName>
</protein>
<dbReference type="Gene3D" id="3.40.50.720">
    <property type="entry name" value="NAD(P)-binding Rossmann-like Domain"/>
    <property type="match status" value="1"/>
</dbReference>
<dbReference type="GO" id="GO:0008691">
    <property type="term" value="F:3-hydroxybutyryl-CoA dehydrogenase activity"/>
    <property type="evidence" value="ECO:0007669"/>
    <property type="project" value="TreeGrafter"/>
</dbReference>
<evidence type="ECO:0000256" key="1">
    <source>
        <dbReference type="ARBA" id="ARBA00005086"/>
    </source>
</evidence>
<proteinExistence type="inferred from homology"/>
<name>A0A1H4XVF5_STRMJ</name>
<evidence type="ECO:0000256" key="4">
    <source>
        <dbReference type="PIRSR" id="PIRSR000105-1"/>
    </source>
</evidence>
<dbReference type="Gene3D" id="1.10.1040.10">
    <property type="entry name" value="N-(1-d-carboxylethyl)-l-norvaline Dehydrogenase, domain 2"/>
    <property type="match status" value="1"/>
</dbReference>
<comment type="pathway">
    <text evidence="1">Lipid metabolism; butanoate metabolism.</text>
</comment>
<sequence length="258" mass="28135">MAQRFPTVAVFGLGTTGCHFVDALVRGGRRVIAVERDEAALRRGRGRVTAAESAVEFTTDPAAAARADLVVEAVPERMETKRRLLARVHADCPPETVFATTTTGLPVTEIAFGSGRTDRTVGLHLFPLGPDREDRAVEVVGTPLTGDAVLADVQELVRDLGRIPVPVADRPGFIGGALTMAYLNNAVAMYERRYASRDSIDTAMTLGCGLPMGRWPSWTPWAWTPRGTPWRRCTSAPAIRGTRPRPPWPIWSPPVWWG</sequence>
<gene>
    <name evidence="7" type="ORF">SAMN04490356_6851</name>
</gene>
<dbReference type="SUPFAM" id="SSF48179">
    <property type="entry name" value="6-phosphogluconate dehydrogenase C-terminal domain-like"/>
    <property type="match status" value="1"/>
</dbReference>
<evidence type="ECO:0000313" key="7">
    <source>
        <dbReference type="EMBL" id="SED08714.1"/>
    </source>
</evidence>
<reference evidence="8" key="1">
    <citation type="submission" date="2016-10" db="EMBL/GenBank/DDBJ databases">
        <authorList>
            <person name="Varghese N."/>
            <person name="Submissions S."/>
        </authorList>
    </citation>
    <scope>NUCLEOTIDE SEQUENCE [LARGE SCALE GENOMIC DNA]</scope>
    <source>
        <strain evidence="8">DSM 40318</strain>
    </source>
</reference>
<dbReference type="InterPro" id="IPR036291">
    <property type="entry name" value="NAD(P)-bd_dom_sf"/>
</dbReference>
<dbReference type="Pfam" id="PF02737">
    <property type="entry name" value="3HCDH_N"/>
    <property type="match status" value="1"/>
</dbReference>
<dbReference type="PIRSF" id="PIRSF000105">
    <property type="entry name" value="HCDH"/>
    <property type="match status" value="1"/>
</dbReference>
<feature type="domain" description="3-hydroxyacyl-CoA dehydrogenase C-terminal" evidence="5">
    <location>
        <begin position="172"/>
        <end position="213"/>
    </location>
</feature>
<organism evidence="7 8">
    <name type="scientific">Streptomyces melanosporofaciens</name>
    <dbReference type="NCBI Taxonomy" id="67327"/>
    <lineage>
        <taxon>Bacteria</taxon>
        <taxon>Bacillati</taxon>
        <taxon>Actinomycetota</taxon>
        <taxon>Actinomycetes</taxon>
        <taxon>Kitasatosporales</taxon>
        <taxon>Streptomycetaceae</taxon>
        <taxon>Streptomyces</taxon>
        <taxon>Streptomyces violaceusniger group</taxon>
    </lineage>
</organism>
<dbReference type="InterPro" id="IPR008927">
    <property type="entry name" value="6-PGluconate_DH-like_C_sf"/>
</dbReference>
<dbReference type="Pfam" id="PF00725">
    <property type="entry name" value="3HCDH"/>
    <property type="match status" value="1"/>
</dbReference>
<dbReference type="SUPFAM" id="SSF51735">
    <property type="entry name" value="NAD(P)-binding Rossmann-fold domains"/>
    <property type="match status" value="1"/>
</dbReference>
<evidence type="ECO:0000256" key="2">
    <source>
        <dbReference type="ARBA" id="ARBA00009463"/>
    </source>
</evidence>
<evidence type="ECO:0000259" key="5">
    <source>
        <dbReference type="Pfam" id="PF00725"/>
    </source>
</evidence>
<dbReference type="InterPro" id="IPR006108">
    <property type="entry name" value="3HC_DH_C"/>
</dbReference>
<keyword evidence="8" id="KW-1185">Reference proteome</keyword>
<evidence type="ECO:0000259" key="6">
    <source>
        <dbReference type="Pfam" id="PF02737"/>
    </source>
</evidence>
<evidence type="ECO:0000313" key="8">
    <source>
        <dbReference type="Proteomes" id="UP000198609"/>
    </source>
</evidence>